<feature type="non-terminal residue" evidence="1">
    <location>
        <position position="96"/>
    </location>
</feature>
<proteinExistence type="predicted"/>
<accession>A0A2M7GX51</accession>
<sequence length="96" mass="10705">MKIIPFDPKHLEEMEINGQSSDVIKIFKSKAADFKYCGPCYTGIYKGKIVACAGFIEMWPGVATAWAVLVQSIPRFAVHRAVKKGLATLIESCNYY</sequence>
<dbReference type="Proteomes" id="UP000230025">
    <property type="component" value="Unassembled WGS sequence"/>
</dbReference>
<protein>
    <recommendedName>
        <fullName evidence="3">GNAT family N-acetyltransferase</fullName>
    </recommendedName>
</protein>
<evidence type="ECO:0000313" key="2">
    <source>
        <dbReference type="Proteomes" id="UP000230025"/>
    </source>
</evidence>
<organism evidence="1 2">
    <name type="scientific">bacterium (Candidatus Ratteibacteria) CG15_BIG_FIL_POST_REV_8_21_14_020_41_12</name>
    <dbReference type="NCBI Taxonomy" id="2014291"/>
    <lineage>
        <taxon>Bacteria</taxon>
        <taxon>Candidatus Ratteibacteria</taxon>
    </lineage>
</organism>
<evidence type="ECO:0000313" key="1">
    <source>
        <dbReference type="EMBL" id="PIW32072.1"/>
    </source>
</evidence>
<dbReference type="AlphaFoldDB" id="A0A2M7GX51"/>
<comment type="caution">
    <text evidence="1">The sequence shown here is derived from an EMBL/GenBank/DDBJ whole genome shotgun (WGS) entry which is preliminary data.</text>
</comment>
<dbReference type="EMBL" id="PFFY01000307">
    <property type="protein sequence ID" value="PIW32072.1"/>
    <property type="molecule type" value="Genomic_DNA"/>
</dbReference>
<evidence type="ECO:0008006" key="3">
    <source>
        <dbReference type="Google" id="ProtNLM"/>
    </source>
</evidence>
<name>A0A2M7GX51_9BACT</name>
<gene>
    <name evidence="1" type="ORF">COW28_06600</name>
</gene>
<reference evidence="2" key="1">
    <citation type="submission" date="2017-09" db="EMBL/GenBank/DDBJ databases">
        <title>Depth-based differentiation of microbial function through sediment-hosted aquifers and enrichment of novel symbionts in the deep terrestrial subsurface.</title>
        <authorList>
            <person name="Probst A.J."/>
            <person name="Ladd B."/>
            <person name="Jarett J.K."/>
            <person name="Geller-Mcgrath D.E."/>
            <person name="Sieber C.M.K."/>
            <person name="Emerson J.B."/>
            <person name="Anantharaman K."/>
            <person name="Thomas B.C."/>
            <person name="Malmstrom R."/>
            <person name="Stieglmeier M."/>
            <person name="Klingl A."/>
            <person name="Woyke T."/>
            <person name="Ryan C.M."/>
            <person name="Banfield J.F."/>
        </authorList>
    </citation>
    <scope>NUCLEOTIDE SEQUENCE [LARGE SCALE GENOMIC DNA]</scope>
</reference>